<accession>A0A0F4T791</accession>
<dbReference type="Proteomes" id="UP000033500">
    <property type="component" value="Unassembled WGS sequence"/>
</dbReference>
<feature type="transmembrane region" description="Helical" evidence="1">
    <location>
        <begin position="59"/>
        <end position="82"/>
    </location>
</feature>
<comment type="caution">
    <text evidence="2">The sequence shown here is derived from an EMBL/GenBank/DDBJ whole genome shotgun (WGS) entry which is preliminary data.</text>
</comment>
<name>A0A0F4T791_PSEFL</name>
<reference evidence="2 3" key="1">
    <citation type="submission" date="2015-03" db="EMBL/GenBank/DDBJ databases">
        <title>Comparative genomics of Pseudomonas insights into diversity of traits involved in vanlence and defense.</title>
        <authorList>
            <person name="Qin Y."/>
        </authorList>
    </citation>
    <scope>NUCLEOTIDE SEQUENCE [LARGE SCALE GENOMIC DNA]</scope>
    <source>
        <strain evidence="2 3">C3</strain>
    </source>
</reference>
<gene>
    <name evidence="2" type="ORF">VC34_21940</name>
</gene>
<keyword evidence="1" id="KW-0472">Membrane</keyword>
<protein>
    <submittedName>
        <fullName evidence="2">Uncharacterized protein</fullName>
    </submittedName>
</protein>
<keyword evidence="1" id="KW-1133">Transmembrane helix</keyword>
<evidence type="ECO:0000256" key="1">
    <source>
        <dbReference type="SAM" id="Phobius"/>
    </source>
</evidence>
<dbReference type="AlphaFoldDB" id="A0A0F4T791"/>
<sequence>MASIAVLAGDFLQGDGEYRDGVFTLRTSLHPWPGITLPLSSFKSVEVANEDSINNIKDAIGFGVAGAMLLGPIGAIAGFMLAGKETEVTFLATLKDDRKLLAAADGDTFEEIYRKFAA</sequence>
<dbReference type="RefSeq" id="WP_046048403.1">
    <property type="nucleotide sequence ID" value="NZ_LACD01000028.1"/>
</dbReference>
<evidence type="ECO:0000313" key="3">
    <source>
        <dbReference type="Proteomes" id="UP000033500"/>
    </source>
</evidence>
<proteinExistence type="predicted"/>
<dbReference type="PATRIC" id="fig|294.131.peg.3291"/>
<keyword evidence="1" id="KW-0812">Transmembrane</keyword>
<organism evidence="2 3">
    <name type="scientific">Pseudomonas fluorescens</name>
    <dbReference type="NCBI Taxonomy" id="294"/>
    <lineage>
        <taxon>Bacteria</taxon>
        <taxon>Pseudomonadati</taxon>
        <taxon>Pseudomonadota</taxon>
        <taxon>Gammaproteobacteria</taxon>
        <taxon>Pseudomonadales</taxon>
        <taxon>Pseudomonadaceae</taxon>
        <taxon>Pseudomonas</taxon>
    </lineage>
</organism>
<evidence type="ECO:0000313" key="2">
    <source>
        <dbReference type="EMBL" id="KJZ39262.1"/>
    </source>
</evidence>
<dbReference type="EMBL" id="LACD01000028">
    <property type="protein sequence ID" value="KJZ39262.1"/>
    <property type="molecule type" value="Genomic_DNA"/>
</dbReference>